<name>A0ABV6Z8Q0_9HYPH</name>
<sequence>MSMALAFLSTGLGRAVAAISIVIAAYFYGYSSGRHEQARLDNVVALKAELAATKTDLAIASALAGIAEDETRAAERAVAENRDRIDDYQKALAARPDARCALGADDVRRLRALNPAP</sequence>
<organism evidence="1 2">
    <name type="scientific">Labrys neptuniae</name>
    <dbReference type="NCBI Taxonomy" id="376174"/>
    <lineage>
        <taxon>Bacteria</taxon>
        <taxon>Pseudomonadati</taxon>
        <taxon>Pseudomonadota</taxon>
        <taxon>Alphaproteobacteria</taxon>
        <taxon>Hyphomicrobiales</taxon>
        <taxon>Xanthobacteraceae</taxon>
        <taxon>Labrys</taxon>
    </lineage>
</organism>
<dbReference type="EMBL" id="JBHGPK010000001">
    <property type="protein sequence ID" value="MFC2248558.1"/>
    <property type="molecule type" value="Genomic_DNA"/>
</dbReference>
<proteinExistence type="predicted"/>
<comment type="caution">
    <text evidence="1">The sequence shown here is derived from an EMBL/GenBank/DDBJ whole genome shotgun (WGS) entry which is preliminary data.</text>
</comment>
<dbReference type="Proteomes" id="UP001595190">
    <property type="component" value="Unassembled WGS sequence"/>
</dbReference>
<dbReference type="RefSeq" id="WP_394308440.1">
    <property type="nucleotide sequence ID" value="NZ_JBHGPK010000001.1"/>
</dbReference>
<evidence type="ECO:0000313" key="2">
    <source>
        <dbReference type="Proteomes" id="UP001595190"/>
    </source>
</evidence>
<accession>A0ABV6Z8Q0</accession>
<reference evidence="1 2" key="1">
    <citation type="submission" date="2024-09" db="EMBL/GenBank/DDBJ databases">
        <title>Description of Labrys sedimenti sp. nov., isolated from a diclofenac-degrading enrichment culture, and genome-based reclassification of Labrys portucalensis as a later heterotypic synonym of Labrys neptuniae.</title>
        <authorList>
            <person name="Tancsics A."/>
            <person name="Csepanyi A."/>
        </authorList>
    </citation>
    <scope>NUCLEOTIDE SEQUENCE [LARGE SCALE GENOMIC DNA]</scope>
    <source>
        <strain evidence="1 2">LMG 23412</strain>
    </source>
</reference>
<gene>
    <name evidence="1" type="ORF">ACETRX_02920</name>
</gene>
<evidence type="ECO:0008006" key="3">
    <source>
        <dbReference type="Google" id="ProtNLM"/>
    </source>
</evidence>
<evidence type="ECO:0000313" key="1">
    <source>
        <dbReference type="EMBL" id="MFC2248558.1"/>
    </source>
</evidence>
<protein>
    <recommendedName>
        <fullName evidence="3">DUF2570 domain-containing protein</fullName>
    </recommendedName>
</protein>